<gene>
    <name evidence="2" type="ORF">DPPLL_02590</name>
</gene>
<dbReference type="PANTHER" id="PTHR13939">
    <property type="entry name" value="NICOTINAMIDE-NUCLEOTIDE AMIDOHYDROLASE PNCC"/>
    <property type="match status" value="1"/>
</dbReference>
<dbReference type="CDD" id="cd00885">
    <property type="entry name" value="cinA"/>
    <property type="match status" value="1"/>
</dbReference>
<dbReference type="SUPFAM" id="SSF53218">
    <property type="entry name" value="Molybdenum cofactor biosynthesis proteins"/>
    <property type="match status" value="1"/>
</dbReference>
<protein>
    <submittedName>
        <fullName evidence="2">Damage-inducible protein</fullName>
    </submittedName>
</protein>
<evidence type="ECO:0000313" key="2">
    <source>
        <dbReference type="EMBL" id="BDD85894.1"/>
    </source>
</evidence>
<keyword evidence="3" id="KW-1185">Reference proteome</keyword>
<feature type="domain" description="MoaB/Mog" evidence="1">
    <location>
        <begin position="9"/>
        <end position="169"/>
    </location>
</feature>
<dbReference type="InterPro" id="IPR001453">
    <property type="entry name" value="MoaB/Mog_dom"/>
</dbReference>
<dbReference type="Pfam" id="PF00994">
    <property type="entry name" value="MoCF_biosynth"/>
    <property type="match status" value="1"/>
</dbReference>
<accession>A0ABM7W4V4</accession>
<dbReference type="InterPro" id="IPR036425">
    <property type="entry name" value="MoaB/Mog-like_dom_sf"/>
</dbReference>
<dbReference type="Gene3D" id="3.40.980.10">
    <property type="entry name" value="MoaB/Mog-like domain"/>
    <property type="match status" value="1"/>
</dbReference>
<dbReference type="SMART" id="SM00852">
    <property type="entry name" value="MoCF_biosynth"/>
    <property type="match status" value="1"/>
</dbReference>
<proteinExistence type="predicted"/>
<evidence type="ECO:0000259" key="1">
    <source>
        <dbReference type="SMART" id="SM00852"/>
    </source>
</evidence>
<sequence>MRRHLTRTGLLIVGDELLLGRRSDKHFPRALDFFSARAVDLAWVFYVGDDHDLLVRQFKAIRDQGDVCFCFGGIGATPDDRTRQAMADAHDRPLSRHPEAVRLIERQFGREAYPKRILMAELPQGASIIPNEYNNIPGFFLGDIYCLPGFPEMAWPMVEWVVSTQFSTDPSARHGFAAVAVPDVRESELIDLLAEVQRCFPQVRVSSLPRFPAEGRWLVELGVRGPHGQVSAAMEWMCRQLQQRGLRFDHLSGS</sequence>
<dbReference type="PANTHER" id="PTHR13939:SF0">
    <property type="entry name" value="NMN AMIDOHYDROLASE-LIKE PROTEIN YFAY"/>
    <property type="match status" value="1"/>
</dbReference>
<name>A0ABM7W4V4_9BACT</name>
<reference evidence="2 3" key="1">
    <citation type="submission" date="2022-01" db="EMBL/GenBank/DDBJ databases">
        <title>Desulfofustis limnae sp. nov., a novel mesophilic sulfate-reducing bacterium isolated from marsh soil.</title>
        <authorList>
            <person name="Watanabe M."/>
            <person name="Takahashi A."/>
            <person name="Kojima H."/>
            <person name="Fukui M."/>
        </authorList>
    </citation>
    <scope>NUCLEOTIDE SEQUENCE [LARGE SCALE GENOMIC DNA]</scope>
    <source>
        <strain evidence="2 3">PPLL</strain>
    </source>
</reference>
<evidence type="ECO:0000313" key="3">
    <source>
        <dbReference type="Proteomes" id="UP000830055"/>
    </source>
</evidence>
<dbReference type="InterPro" id="IPR050101">
    <property type="entry name" value="CinA"/>
</dbReference>
<dbReference type="Proteomes" id="UP000830055">
    <property type="component" value="Chromosome"/>
</dbReference>
<organism evidence="2 3">
    <name type="scientific">Desulfofustis limnaeus</name>
    <dbReference type="NCBI Taxonomy" id="2740163"/>
    <lineage>
        <taxon>Bacteria</taxon>
        <taxon>Pseudomonadati</taxon>
        <taxon>Thermodesulfobacteriota</taxon>
        <taxon>Desulfobulbia</taxon>
        <taxon>Desulfobulbales</taxon>
        <taxon>Desulfocapsaceae</taxon>
        <taxon>Desulfofustis</taxon>
    </lineage>
</organism>
<dbReference type="RefSeq" id="WP_284153019.1">
    <property type="nucleotide sequence ID" value="NZ_AP025516.1"/>
</dbReference>
<dbReference type="EMBL" id="AP025516">
    <property type="protein sequence ID" value="BDD85894.1"/>
    <property type="molecule type" value="Genomic_DNA"/>
</dbReference>